<evidence type="ECO:0000313" key="3">
    <source>
        <dbReference type="Proteomes" id="UP000006666"/>
    </source>
</evidence>
<dbReference type="InterPro" id="IPR051453">
    <property type="entry name" value="MBL_Glyoxalase_II"/>
</dbReference>
<dbReference type="KEGG" id="kse:Ksed_03750"/>
<proteinExistence type="predicted"/>
<dbReference type="PANTHER" id="PTHR46233:SF4">
    <property type="entry name" value="METALLO-BETA-LACTAMASE DOMAIN-CONTAINING PROTEIN"/>
    <property type="match status" value="1"/>
</dbReference>
<dbReference type="RefSeq" id="WP_012801869.1">
    <property type="nucleotide sequence ID" value="NC_013169.1"/>
</dbReference>
<dbReference type="AlphaFoldDB" id="C7NK64"/>
<dbReference type="CDD" id="cd06262">
    <property type="entry name" value="metallo-hydrolase-like_MBL-fold"/>
    <property type="match status" value="1"/>
</dbReference>
<feature type="domain" description="Metallo-beta-lactamase" evidence="1">
    <location>
        <begin position="44"/>
        <end position="207"/>
    </location>
</feature>
<dbReference type="PANTHER" id="PTHR46233">
    <property type="entry name" value="HYDROXYACYLGLUTATHIONE HYDROLASE GLOC"/>
    <property type="match status" value="1"/>
</dbReference>
<gene>
    <name evidence="2" type="ordered locus">Ksed_03750</name>
</gene>
<dbReference type="EMBL" id="CP001686">
    <property type="protein sequence ID" value="ACV05451.1"/>
    <property type="molecule type" value="Genomic_DNA"/>
</dbReference>
<evidence type="ECO:0000259" key="1">
    <source>
        <dbReference type="SMART" id="SM00849"/>
    </source>
</evidence>
<dbReference type="eggNOG" id="COG0491">
    <property type="taxonomic scope" value="Bacteria"/>
</dbReference>
<dbReference type="SMART" id="SM00849">
    <property type="entry name" value="Lactamase_B"/>
    <property type="match status" value="1"/>
</dbReference>
<dbReference type="HOGENOM" id="CLU_030571_5_4_11"/>
<dbReference type="Pfam" id="PF00753">
    <property type="entry name" value="Lactamase_B"/>
    <property type="match status" value="1"/>
</dbReference>
<name>C7NK64_KYTSD</name>
<keyword evidence="2" id="KW-0378">Hydrolase</keyword>
<keyword evidence="3" id="KW-1185">Reference proteome</keyword>
<protein>
    <submittedName>
        <fullName evidence="2">Zn-dependent hydrolase, glyoxylase</fullName>
    </submittedName>
</protein>
<dbReference type="SUPFAM" id="SSF56281">
    <property type="entry name" value="Metallo-hydrolase/oxidoreductase"/>
    <property type="match status" value="1"/>
</dbReference>
<dbReference type="STRING" id="478801.Ksed_03750"/>
<dbReference type="Gene3D" id="3.60.15.10">
    <property type="entry name" value="Ribonuclease Z/Hydroxyacylglutathione hydrolase-like"/>
    <property type="match status" value="1"/>
</dbReference>
<evidence type="ECO:0000313" key="2">
    <source>
        <dbReference type="EMBL" id="ACV05451.1"/>
    </source>
</evidence>
<dbReference type="InterPro" id="IPR001279">
    <property type="entry name" value="Metallo-B-lactamas"/>
</dbReference>
<dbReference type="InterPro" id="IPR036866">
    <property type="entry name" value="RibonucZ/Hydroxyglut_hydro"/>
</dbReference>
<dbReference type="GO" id="GO:0016787">
    <property type="term" value="F:hydrolase activity"/>
    <property type="evidence" value="ECO:0007669"/>
    <property type="project" value="UniProtKB-KW"/>
</dbReference>
<organism evidence="2 3">
    <name type="scientific">Kytococcus sedentarius (strain ATCC 14392 / DSM 20547 / JCM 11482 / CCUG 33030 / NBRC 15357 / NCTC 11040 / CCM 314 / 541)</name>
    <name type="common">Micrococcus sedentarius</name>
    <dbReference type="NCBI Taxonomy" id="478801"/>
    <lineage>
        <taxon>Bacteria</taxon>
        <taxon>Bacillati</taxon>
        <taxon>Actinomycetota</taxon>
        <taxon>Actinomycetes</taxon>
        <taxon>Micrococcales</taxon>
        <taxon>Kytococcaceae</taxon>
        <taxon>Kytococcus</taxon>
    </lineage>
</organism>
<reference evidence="2 3" key="1">
    <citation type="journal article" date="2009" name="Stand. Genomic Sci.">
        <title>Complete genome sequence of Kytococcus sedentarius type strain (541).</title>
        <authorList>
            <person name="Sims D."/>
            <person name="Brettin T."/>
            <person name="Detter J.C."/>
            <person name="Han C."/>
            <person name="Lapidus A."/>
            <person name="Copeland A."/>
            <person name="Glavina Del Rio T."/>
            <person name="Nolan M."/>
            <person name="Chen F."/>
            <person name="Lucas S."/>
            <person name="Tice H."/>
            <person name="Cheng J.F."/>
            <person name="Bruce D."/>
            <person name="Goodwin L."/>
            <person name="Pitluck S."/>
            <person name="Ovchinnikova G."/>
            <person name="Pati A."/>
            <person name="Ivanova N."/>
            <person name="Mavrommatis K."/>
            <person name="Chen A."/>
            <person name="Palaniappan K."/>
            <person name="D'haeseleer P."/>
            <person name="Chain P."/>
            <person name="Bristow J."/>
            <person name="Eisen J.A."/>
            <person name="Markowitz V."/>
            <person name="Hugenholtz P."/>
            <person name="Schneider S."/>
            <person name="Goker M."/>
            <person name="Pukall R."/>
            <person name="Kyrpides N.C."/>
            <person name="Klenk H.P."/>
        </authorList>
    </citation>
    <scope>NUCLEOTIDE SEQUENCE [LARGE SCALE GENOMIC DNA]</scope>
    <source>
        <strain evidence="3">ATCC 14392 / DSM 20547 / JCM 11482 / CCUG 33030 / NBRC 15357 / NCTC 11040 / CCM 314 / 541</strain>
    </source>
</reference>
<sequence length="228" mass="24508">MSEQHKSTGSAQRVATPFQIEGVRVERVVTSGSFELDGGSWEVDNNVWVLGNDSECVVIDPGHEGAPILEAVGKRSLRAVLHTHAHNDHINATGEVTGDKWSPTHLHPADRMLWDAVYPVAPDHDLDHGQRITIAGVEMEVLHTPGHSPGAVCFYVPALGILFSGDTLFAGGPGATGRSFSDFGQIIQSITDQLLVLPQDTKVLTGHGDATTIGAEAPHRQEWIDRGH</sequence>
<dbReference type="Proteomes" id="UP000006666">
    <property type="component" value="Chromosome"/>
</dbReference>
<accession>C7NK64</accession>